<proteinExistence type="predicted"/>
<evidence type="ECO:0000313" key="2">
    <source>
        <dbReference type="Proteomes" id="UP000003688"/>
    </source>
</evidence>
<name>B9XQG1_PEDPL</name>
<dbReference type="EMBL" id="ABOX02000054">
    <property type="protein sequence ID" value="EEF57886.1"/>
    <property type="molecule type" value="Genomic_DNA"/>
</dbReference>
<gene>
    <name evidence="1" type="ORF">Cflav_PD0836</name>
</gene>
<dbReference type="Proteomes" id="UP000003688">
    <property type="component" value="Unassembled WGS sequence"/>
</dbReference>
<accession>B9XQG1</accession>
<organism evidence="1 2">
    <name type="scientific">Pedosphaera parvula (strain Ellin514)</name>
    <dbReference type="NCBI Taxonomy" id="320771"/>
    <lineage>
        <taxon>Bacteria</taxon>
        <taxon>Pseudomonadati</taxon>
        <taxon>Verrucomicrobiota</taxon>
        <taxon>Pedosphaerae</taxon>
        <taxon>Pedosphaerales</taxon>
        <taxon>Pedosphaeraceae</taxon>
        <taxon>Pedosphaera</taxon>
    </lineage>
</organism>
<dbReference type="AlphaFoldDB" id="B9XQG1"/>
<reference evidence="1 2" key="1">
    <citation type="journal article" date="2011" name="J. Bacteriol.">
        <title>Genome sequence of 'Pedosphaera parvula' Ellin514, an aerobic Verrucomicrobial isolate from pasture soil.</title>
        <authorList>
            <person name="Kant R."/>
            <person name="van Passel M.W."/>
            <person name="Sangwan P."/>
            <person name="Palva A."/>
            <person name="Lucas S."/>
            <person name="Copeland A."/>
            <person name="Lapidus A."/>
            <person name="Glavina Del Rio T."/>
            <person name="Dalin E."/>
            <person name="Tice H."/>
            <person name="Bruce D."/>
            <person name="Goodwin L."/>
            <person name="Pitluck S."/>
            <person name="Chertkov O."/>
            <person name="Larimer F.W."/>
            <person name="Land M.L."/>
            <person name="Hauser L."/>
            <person name="Brettin T.S."/>
            <person name="Detter J.C."/>
            <person name="Han S."/>
            <person name="de Vos W.M."/>
            <person name="Janssen P.H."/>
            <person name="Smidt H."/>
        </authorList>
    </citation>
    <scope>NUCLEOTIDE SEQUENCE [LARGE SCALE GENOMIC DNA]</scope>
    <source>
        <strain evidence="1 2">Ellin514</strain>
    </source>
</reference>
<sequence length="84" mass="9380">MTSQNRGAPRGAYEALLVRIYIREGWSDFNKMGTTLNHDITTKLNLSVPQSISRTSGEKQFVWRTIAVNNDIDSLPSAGDILLK</sequence>
<comment type="caution">
    <text evidence="1">The sequence shown here is derived from an EMBL/GenBank/DDBJ whole genome shotgun (WGS) entry which is preliminary data.</text>
</comment>
<evidence type="ECO:0000313" key="1">
    <source>
        <dbReference type="EMBL" id="EEF57886.1"/>
    </source>
</evidence>
<protein>
    <submittedName>
        <fullName evidence="1">Uncharacterized protein</fullName>
    </submittedName>
</protein>
<keyword evidence="2" id="KW-1185">Reference proteome</keyword>
<dbReference type="STRING" id="320771.Cflav_PD0836"/>